<dbReference type="OrthoDB" id="10527630at2759"/>
<dbReference type="InParanoid" id="D8LM65"/>
<organism evidence="2 3">
    <name type="scientific">Ectocarpus siliculosus</name>
    <name type="common">Brown alga</name>
    <name type="synonym">Conferva siliculosa</name>
    <dbReference type="NCBI Taxonomy" id="2880"/>
    <lineage>
        <taxon>Eukaryota</taxon>
        <taxon>Sar</taxon>
        <taxon>Stramenopiles</taxon>
        <taxon>Ochrophyta</taxon>
        <taxon>PX clade</taxon>
        <taxon>Phaeophyceae</taxon>
        <taxon>Ectocarpales</taxon>
        <taxon>Ectocarpaceae</taxon>
        <taxon>Ectocarpus</taxon>
    </lineage>
</organism>
<dbReference type="AlphaFoldDB" id="D8LM65"/>
<accession>D8LM65</accession>
<evidence type="ECO:0000256" key="1">
    <source>
        <dbReference type="SAM" id="MobiDB-lite"/>
    </source>
</evidence>
<feature type="compositionally biased region" description="Gly residues" evidence="1">
    <location>
        <begin position="264"/>
        <end position="279"/>
    </location>
</feature>
<name>D8LM65_ECTSI</name>
<feature type="non-terminal residue" evidence="2">
    <location>
        <position position="293"/>
    </location>
</feature>
<dbReference type="Proteomes" id="UP000002630">
    <property type="component" value="Linkage Group LG13"/>
</dbReference>
<feature type="region of interest" description="Disordered" evidence="1">
    <location>
        <begin position="264"/>
        <end position="293"/>
    </location>
</feature>
<evidence type="ECO:0000313" key="3">
    <source>
        <dbReference type="Proteomes" id="UP000002630"/>
    </source>
</evidence>
<feature type="compositionally biased region" description="Basic and acidic residues" evidence="1">
    <location>
        <begin position="283"/>
        <end position="293"/>
    </location>
</feature>
<dbReference type="EMBL" id="FN648584">
    <property type="protein sequence ID" value="CBN79698.2"/>
    <property type="molecule type" value="Genomic_DNA"/>
</dbReference>
<evidence type="ECO:0000313" key="2">
    <source>
        <dbReference type="EMBL" id="CBN79698.2"/>
    </source>
</evidence>
<protein>
    <submittedName>
        <fullName evidence="2">Uncharacterized protein</fullName>
    </submittedName>
</protein>
<proteinExistence type="predicted"/>
<feature type="region of interest" description="Disordered" evidence="1">
    <location>
        <begin position="1"/>
        <end position="20"/>
    </location>
</feature>
<feature type="compositionally biased region" description="Acidic residues" evidence="1">
    <location>
        <begin position="1"/>
        <end position="10"/>
    </location>
</feature>
<reference evidence="2 3" key="1">
    <citation type="journal article" date="2010" name="Nature">
        <title>The Ectocarpus genome and the independent evolution of multicellularity in brown algae.</title>
        <authorList>
            <person name="Cock J.M."/>
            <person name="Sterck L."/>
            <person name="Rouze P."/>
            <person name="Scornet D."/>
            <person name="Allen A.E."/>
            <person name="Amoutzias G."/>
            <person name="Anthouard V."/>
            <person name="Artiguenave F."/>
            <person name="Aury J.M."/>
            <person name="Badger J.H."/>
            <person name="Beszteri B."/>
            <person name="Billiau K."/>
            <person name="Bonnet E."/>
            <person name="Bothwell J.H."/>
            <person name="Bowler C."/>
            <person name="Boyen C."/>
            <person name="Brownlee C."/>
            <person name="Carrano C.J."/>
            <person name="Charrier B."/>
            <person name="Cho G.Y."/>
            <person name="Coelho S.M."/>
            <person name="Collen J."/>
            <person name="Corre E."/>
            <person name="Da Silva C."/>
            <person name="Delage L."/>
            <person name="Delaroque N."/>
            <person name="Dittami S.M."/>
            <person name="Doulbeau S."/>
            <person name="Elias M."/>
            <person name="Farnham G."/>
            <person name="Gachon C.M."/>
            <person name="Gschloessl B."/>
            <person name="Heesch S."/>
            <person name="Jabbari K."/>
            <person name="Jubin C."/>
            <person name="Kawai H."/>
            <person name="Kimura K."/>
            <person name="Kloareg B."/>
            <person name="Kupper F.C."/>
            <person name="Lang D."/>
            <person name="Le Bail A."/>
            <person name="Leblanc C."/>
            <person name="Lerouge P."/>
            <person name="Lohr M."/>
            <person name="Lopez P.J."/>
            <person name="Martens C."/>
            <person name="Maumus F."/>
            <person name="Michel G."/>
            <person name="Miranda-Saavedra D."/>
            <person name="Morales J."/>
            <person name="Moreau H."/>
            <person name="Motomura T."/>
            <person name="Nagasato C."/>
            <person name="Napoli C.A."/>
            <person name="Nelson D.R."/>
            <person name="Nyvall-Collen P."/>
            <person name="Peters A.F."/>
            <person name="Pommier C."/>
            <person name="Potin P."/>
            <person name="Poulain J."/>
            <person name="Quesneville H."/>
            <person name="Read B."/>
            <person name="Rensing S.A."/>
            <person name="Ritter A."/>
            <person name="Rousvoal S."/>
            <person name="Samanta M."/>
            <person name="Samson G."/>
            <person name="Schroeder D.C."/>
            <person name="Segurens B."/>
            <person name="Strittmatter M."/>
            <person name="Tonon T."/>
            <person name="Tregear J.W."/>
            <person name="Valentin K."/>
            <person name="von Dassow P."/>
            <person name="Yamagishi T."/>
            <person name="Van de Peer Y."/>
            <person name="Wincker P."/>
        </authorList>
    </citation>
    <scope>NUCLEOTIDE SEQUENCE [LARGE SCALE GENOMIC DNA]</scope>
    <source>
        <strain evidence="3">Ec32 / CCAP1310/4</strain>
    </source>
</reference>
<feature type="compositionally biased region" description="Low complexity" evidence="1">
    <location>
        <begin position="187"/>
        <end position="197"/>
    </location>
</feature>
<dbReference type="EMBL" id="FN649738">
    <property type="protein sequence ID" value="CBN79698.2"/>
    <property type="molecule type" value="Genomic_DNA"/>
</dbReference>
<keyword evidence="3" id="KW-1185">Reference proteome</keyword>
<feature type="compositionally biased region" description="Low complexity" evidence="1">
    <location>
        <begin position="222"/>
        <end position="231"/>
    </location>
</feature>
<feature type="region of interest" description="Disordered" evidence="1">
    <location>
        <begin position="170"/>
        <end position="232"/>
    </location>
</feature>
<gene>
    <name evidence="2" type="ORF">Esi_0388_0006</name>
</gene>
<sequence length="293" mass="30737">MRKPEMEEDGGPSPARAIADPVDKVWTSLVPRHQCFIDRWPPDEMAAGGTAEGGREQGAGPSLEARLLIEEWLRSSKGSPRVCAERLRRLADARASWRWPEACFLARDVADVLLTGAMKLLPGSSRGGSAPRSPPILVVHTRLVDHERCPPAQYTKGLSYLVQTLAAERRANGGGGGGRRSRRRASCDSSASGFFFGDSEESEGDYGGDVRHDSSGTGGGSPVPTGSTCSSDSERGQAEVILVIDAHKDTVGAKVKKIISLFIGGGGESDDGSAGGAKAGKGTPRDSLKKGAA</sequence>